<evidence type="ECO:0000256" key="1">
    <source>
        <dbReference type="SAM" id="MobiDB-lite"/>
    </source>
</evidence>
<dbReference type="Proteomes" id="UP000747542">
    <property type="component" value="Unassembled WGS sequence"/>
</dbReference>
<proteinExistence type="predicted"/>
<dbReference type="AlphaFoldDB" id="A0A8J5JFC2"/>
<protein>
    <submittedName>
        <fullName evidence="2">Uncharacterized protein</fullName>
    </submittedName>
</protein>
<dbReference type="EMBL" id="JAHLQT010044189">
    <property type="protein sequence ID" value="KAG7154540.1"/>
    <property type="molecule type" value="Genomic_DNA"/>
</dbReference>
<feature type="compositionally biased region" description="Basic and acidic residues" evidence="1">
    <location>
        <begin position="183"/>
        <end position="198"/>
    </location>
</feature>
<gene>
    <name evidence="2" type="ORF">Hamer_G030911</name>
</gene>
<organism evidence="2 3">
    <name type="scientific">Homarus americanus</name>
    <name type="common">American lobster</name>
    <dbReference type="NCBI Taxonomy" id="6706"/>
    <lineage>
        <taxon>Eukaryota</taxon>
        <taxon>Metazoa</taxon>
        <taxon>Ecdysozoa</taxon>
        <taxon>Arthropoda</taxon>
        <taxon>Crustacea</taxon>
        <taxon>Multicrustacea</taxon>
        <taxon>Malacostraca</taxon>
        <taxon>Eumalacostraca</taxon>
        <taxon>Eucarida</taxon>
        <taxon>Decapoda</taxon>
        <taxon>Pleocyemata</taxon>
        <taxon>Astacidea</taxon>
        <taxon>Nephropoidea</taxon>
        <taxon>Nephropidae</taxon>
        <taxon>Homarus</taxon>
    </lineage>
</organism>
<comment type="caution">
    <text evidence="2">The sequence shown here is derived from an EMBL/GenBank/DDBJ whole genome shotgun (WGS) entry which is preliminary data.</text>
</comment>
<accession>A0A8J5JFC2</accession>
<keyword evidence="3" id="KW-1185">Reference proteome</keyword>
<sequence length="235" mass="26082">MEDDKPNDKPNDVNDLVCEVQDGSEHKRDVESTMAFALTPSTWDDNRGPSVAGDMCNKGAVGQNKGTPDNWEQFEDAMTTEACARAITQTEAILREWNARSECTLRELNEPARARTEVILKALRTEVTKIRKGTIGIEIRSQPPLVLMDTDAWSTTDSSSSLVRALEDGNLPQPTPSGEADGGDQRGRQKVLNDDRHRMQVRPNRGLTEPPQQGEPEHLFHSLPTNYSANMPAEM</sequence>
<reference evidence="2" key="1">
    <citation type="journal article" date="2021" name="Sci. Adv.">
        <title>The American lobster genome reveals insights on longevity, neural, and immune adaptations.</title>
        <authorList>
            <person name="Polinski J.M."/>
            <person name="Zimin A.V."/>
            <person name="Clark K.F."/>
            <person name="Kohn A.B."/>
            <person name="Sadowski N."/>
            <person name="Timp W."/>
            <person name="Ptitsyn A."/>
            <person name="Khanna P."/>
            <person name="Romanova D.Y."/>
            <person name="Williams P."/>
            <person name="Greenwood S.J."/>
            <person name="Moroz L.L."/>
            <person name="Walt D.R."/>
            <person name="Bodnar A.G."/>
        </authorList>
    </citation>
    <scope>NUCLEOTIDE SEQUENCE</scope>
    <source>
        <strain evidence="2">GMGI-L3</strain>
    </source>
</reference>
<name>A0A8J5JFC2_HOMAM</name>
<evidence type="ECO:0000313" key="2">
    <source>
        <dbReference type="EMBL" id="KAG7154540.1"/>
    </source>
</evidence>
<evidence type="ECO:0000313" key="3">
    <source>
        <dbReference type="Proteomes" id="UP000747542"/>
    </source>
</evidence>
<feature type="region of interest" description="Disordered" evidence="1">
    <location>
        <begin position="166"/>
        <end position="235"/>
    </location>
</feature>